<protein>
    <submittedName>
        <fullName evidence="2">HMA domain-containing protein</fullName>
    </submittedName>
</protein>
<keyword evidence="1" id="KW-1185">Reference proteome</keyword>
<dbReference type="WBParaSite" id="ALUE_0001949701-mRNA-1">
    <property type="protein sequence ID" value="ALUE_0001949701-mRNA-1"/>
    <property type="gene ID" value="ALUE_0001949701"/>
</dbReference>
<sequence length="74" mass="7838">MPRSSVSCCQPAPCCHLPPCCQSPPCCHIHLPDIKLCLTTTESGIPSKAKQAFVHLSANVACSSCVSDLLETLQ</sequence>
<organism evidence="1 2">
    <name type="scientific">Ascaris lumbricoides</name>
    <name type="common">Giant roundworm</name>
    <dbReference type="NCBI Taxonomy" id="6252"/>
    <lineage>
        <taxon>Eukaryota</taxon>
        <taxon>Metazoa</taxon>
        <taxon>Ecdysozoa</taxon>
        <taxon>Nematoda</taxon>
        <taxon>Chromadorea</taxon>
        <taxon>Rhabditida</taxon>
        <taxon>Spirurina</taxon>
        <taxon>Ascaridomorpha</taxon>
        <taxon>Ascaridoidea</taxon>
        <taxon>Ascarididae</taxon>
        <taxon>Ascaris</taxon>
    </lineage>
</organism>
<name>A0A0M3IL69_ASCLU</name>
<evidence type="ECO:0000313" key="1">
    <source>
        <dbReference type="Proteomes" id="UP000036681"/>
    </source>
</evidence>
<proteinExistence type="predicted"/>
<reference evidence="2" key="1">
    <citation type="submission" date="2017-02" db="UniProtKB">
        <authorList>
            <consortium name="WormBaseParasite"/>
        </authorList>
    </citation>
    <scope>IDENTIFICATION</scope>
</reference>
<dbReference type="Proteomes" id="UP000036681">
    <property type="component" value="Unplaced"/>
</dbReference>
<evidence type="ECO:0000313" key="2">
    <source>
        <dbReference type="WBParaSite" id="ALUE_0001949701-mRNA-1"/>
    </source>
</evidence>
<accession>A0A0M3IL69</accession>
<dbReference type="AlphaFoldDB" id="A0A0M3IL69"/>